<evidence type="ECO:0000256" key="4">
    <source>
        <dbReference type="ARBA" id="ARBA00022737"/>
    </source>
</evidence>
<evidence type="ECO:0000259" key="8">
    <source>
        <dbReference type="PROSITE" id="PS51779"/>
    </source>
</evidence>
<dbReference type="PANTHER" id="PTHR12815:SF18">
    <property type="entry name" value="SORTING AND ASSEMBLY MACHINERY COMPONENT 50 HOMOLOG"/>
    <property type="match status" value="1"/>
</dbReference>
<sequence length="771" mass="89750">MRRLSLVIFILFVVSTATLSAQQVIEKIEVIGNNRISQETIVYYLSSREGDYYNEALLKKDFKVLWSTGFFSNLRIEEQDGTRGKIIRIFVEENPVIKNVVFRTGKKVKENDIVNKLKEKDEYIAAHSHYNPFRVQKAKKTIKELLEEKGLQAARIEAELVTRANNEVDLVFRIDEGSRLRVGEVVFVGRTKIPDSFLVEAMKDNRRHSLFNWIANKDVFKKNKLEENLAEIKKKLQEYGYMEASVGEPRFEEITRRNVLFSKQKMMRIIIPVEPGHVYRTGEIKIEGNKFFTTRYLQSLVKLQPGDIYSSKKREKTVESMGESYRNFAFLYAQIIPVENLDPRKKVVNVTFNVQEGEVAFLRRLEFRGNTFTKDKVLRREFLMREGDRFSLAVFKDSLLRLKQLGLVDVEKEPDIKPDPENPTQIDVNLNVKELQRNNIQFTAGYSGYEGTFIAFSYSTVNFLGTGETLDLTLQHGKRVKNYSFGMSQPYIFDKPMTVGFNVFDRKITIPYLYNQFAKGIRLTYGTRVYGYLRFNLNYSFQKQIMEIPSYDTEEGQQYYYNPYFYPGKYFVSALEPVLYQSTIDSPLTPSRGTMYTVAFRYAGNFLGGDVHLYRPRFEFARYQPLWGNHVLGLHAEYQFIKPIGNHEVPYWERFFLGGEQSIRGYEYYTIGPRDEKNILIGGVKSLIFNFEYIVPLGGPLYGILFYDVGNALLQSEKFSPKNMYSSAGLEVRVFVPALRVPFRLIFAYNNRKIYVDDSNFAFRFAVGTTF</sequence>
<keyword evidence="3" id="KW-0812">Transmembrane</keyword>
<feature type="domain" description="POTRA" evidence="8">
    <location>
        <begin position="23"/>
        <end position="94"/>
    </location>
</feature>
<evidence type="ECO:0000256" key="1">
    <source>
        <dbReference type="ARBA" id="ARBA00004370"/>
    </source>
</evidence>
<dbReference type="PIRSF" id="PIRSF006076">
    <property type="entry name" value="OM_assembly_OMP85"/>
    <property type="match status" value="1"/>
</dbReference>
<comment type="subcellular location">
    <subcellularLocation>
        <location evidence="1">Membrane</location>
    </subcellularLocation>
</comment>
<comment type="caution">
    <text evidence="9">The sequence shown here is derived from an EMBL/GenBank/DDBJ whole genome shotgun (WGS) entry which is preliminary data.</text>
</comment>
<dbReference type="Gene3D" id="2.40.160.50">
    <property type="entry name" value="membrane protein fhac: a member of the omp85/tpsb transporter family"/>
    <property type="match status" value="1"/>
</dbReference>
<evidence type="ECO:0000256" key="7">
    <source>
        <dbReference type="NCBIfam" id="TIGR03303"/>
    </source>
</evidence>
<dbReference type="Gene3D" id="3.10.20.310">
    <property type="entry name" value="membrane protein fhac"/>
    <property type="match status" value="5"/>
</dbReference>
<keyword evidence="4" id="KW-0677">Repeat</keyword>
<evidence type="ECO:0000313" key="10">
    <source>
        <dbReference type="Proteomes" id="UP000257323"/>
    </source>
</evidence>
<dbReference type="InterPro" id="IPR010827">
    <property type="entry name" value="BamA/TamA_POTRA"/>
</dbReference>
<dbReference type="Pfam" id="PF01103">
    <property type="entry name" value="Omp85"/>
    <property type="match status" value="1"/>
</dbReference>
<dbReference type="InterPro" id="IPR034746">
    <property type="entry name" value="POTRA"/>
</dbReference>
<organism evidence="9 10">
    <name type="scientific">Candidatus Saccharicenans subterraneus</name>
    <dbReference type="NCBI Taxonomy" id="2508984"/>
    <lineage>
        <taxon>Bacteria</taxon>
        <taxon>Candidatus Aminicenantota</taxon>
        <taxon>Candidatus Aminicenantia</taxon>
        <taxon>Candidatus Aminicenantales</taxon>
        <taxon>Candidatus Saccharicenantaceae</taxon>
        <taxon>Candidatus Saccharicenans</taxon>
    </lineage>
</organism>
<dbReference type="InterPro" id="IPR000184">
    <property type="entry name" value="Bac_surfAg_D15"/>
</dbReference>
<dbReference type="GO" id="GO:0009279">
    <property type="term" value="C:cell outer membrane"/>
    <property type="evidence" value="ECO:0007669"/>
    <property type="project" value="UniProtKB-UniRule"/>
</dbReference>
<proteinExistence type="predicted"/>
<name>A0A3E2BKC2_9BACT</name>
<dbReference type="AlphaFoldDB" id="A0A3E2BKC2"/>
<gene>
    <name evidence="9" type="ORF">OP8BY_0697</name>
</gene>
<reference evidence="9 10" key="1">
    <citation type="submission" date="2018-08" db="EMBL/GenBank/DDBJ databases">
        <title>Genome analysis of the thermophilic bacterium of the candidate phylum Aminicenantes from deep subsurface aquifer revealed its physiology and ecological role.</title>
        <authorList>
            <person name="Kadnikov V.V."/>
            <person name="Mardanov A.V."/>
            <person name="Beletsky A.V."/>
            <person name="Karnachuk O.V."/>
            <person name="Ravin N.V."/>
        </authorList>
    </citation>
    <scope>NUCLEOTIDE SEQUENCE [LARGE SCALE GENOMIC DNA]</scope>
    <source>
        <strain evidence="9">BY38</strain>
    </source>
</reference>
<dbReference type="Pfam" id="PF07244">
    <property type="entry name" value="POTRA"/>
    <property type="match status" value="5"/>
</dbReference>
<evidence type="ECO:0000313" key="9">
    <source>
        <dbReference type="EMBL" id="RFT15066.1"/>
    </source>
</evidence>
<protein>
    <recommendedName>
        <fullName evidence="7">Outer membrane protein assembly factor BamA</fullName>
    </recommendedName>
</protein>
<feature type="domain" description="POTRA" evidence="8">
    <location>
        <begin position="360"/>
        <end position="435"/>
    </location>
</feature>
<dbReference type="InterPro" id="IPR039910">
    <property type="entry name" value="D15-like"/>
</dbReference>
<accession>A0A3E2BKC2</accession>
<feature type="domain" description="POTRA" evidence="8">
    <location>
        <begin position="279"/>
        <end position="357"/>
    </location>
</feature>
<dbReference type="NCBIfam" id="TIGR03303">
    <property type="entry name" value="OM_YaeT"/>
    <property type="match status" value="1"/>
</dbReference>
<keyword evidence="5" id="KW-0472">Membrane</keyword>
<dbReference type="InterPro" id="IPR023707">
    <property type="entry name" value="OM_assembly_BamA"/>
</dbReference>
<dbReference type="Proteomes" id="UP000257323">
    <property type="component" value="Unassembled WGS sequence"/>
</dbReference>
<evidence type="ECO:0000256" key="5">
    <source>
        <dbReference type="ARBA" id="ARBA00023136"/>
    </source>
</evidence>
<dbReference type="PANTHER" id="PTHR12815">
    <property type="entry name" value="SORTING AND ASSEMBLY MACHINERY SAMM50 PROTEIN FAMILY MEMBER"/>
    <property type="match status" value="1"/>
</dbReference>
<dbReference type="GO" id="GO:0071709">
    <property type="term" value="P:membrane assembly"/>
    <property type="evidence" value="ECO:0007669"/>
    <property type="project" value="InterPro"/>
</dbReference>
<evidence type="ECO:0000256" key="3">
    <source>
        <dbReference type="ARBA" id="ARBA00022692"/>
    </source>
</evidence>
<evidence type="ECO:0000256" key="2">
    <source>
        <dbReference type="ARBA" id="ARBA00022452"/>
    </source>
</evidence>
<dbReference type="PROSITE" id="PS51779">
    <property type="entry name" value="POTRA"/>
    <property type="match status" value="3"/>
</dbReference>
<keyword evidence="2" id="KW-1134">Transmembrane beta strand</keyword>
<dbReference type="EMBL" id="QUAH01000013">
    <property type="protein sequence ID" value="RFT15066.1"/>
    <property type="molecule type" value="Genomic_DNA"/>
</dbReference>
<evidence type="ECO:0000256" key="6">
    <source>
        <dbReference type="ARBA" id="ARBA00023237"/>
    </source>
</evidence>
<keyword evidence="6" id="KW-0998">Cell outer membrane</keyword>